<reference evidence="3" key="1">
    <citation type="submission" date="2022-11" db="UniProtKB">
        <authorList>
            <consortium name="WormBaseParasite"/>
        </authorList>
    </citation>
    <scope>IDENTIFICATION</scope>
</reference>
<evidence type="ECO:0000256" key="1">
    <source>
        <dbReference type="SAM" id="Coils"/>
    </source>
</evidence>
<name>A0A914LBC4_MELIC</name>
<proteinExistence type="predicted"/>
<protein>
    <submittedName>
        <fullName evidence="3">Uncharacterized protein</fullName>
    </submittedName>
</protein>
<dbReference type="AlphaFoldDB" id="A0A914LBC4"/>
<evidence type="ECO:0000313" key="2">
    <source>
        <dbReference type="Proteomes" id="UP000887563"/>
    </source>
</evidence>
<dbReference type="Proteomes" id="UP000887563">
    <property type="component" value="Unplaced"/>
</dbReference>
<accession>A0A914LBC4</accession>
<keyword evidence="2" id="KW-1185">Reference proteome</keyword>
<organism evidence="2 3">
    <name type="scientific">Meloidogyne incognita</name>
    <name type="common">Southern root-knot nematode worm</name>
    <name type="synonym">Oxyuris incognita</name>
    <dbReference type="NCBI Taxonomy" id="6306"/>
    <lineage>
        <taxon>Eukaryota</taxon>
        <taxon>Metazoa</taxon>
        <taxon>Ecdysozoa</taxon>
        <taxon>Nematoda</taxon>
        <taxon>Chromadorea</taxon>
        <taxon>Rhabditida</taxon>
        <taxon>Tylenchina</taxon>
        <taxon>Tylenchomorpha</taxon>
        <taxon>Tylenchoidea</taxon>
        <taxon>Meloidogynidae</taxon>
        <taxon>Meloidogyninae</taxon>
        <taxon>Meloidogyne</taxon>
        <taxon>Meloidogyne incognita group</taxon>
    </lineage>
</organism>
<sequence>MLGRDTDLRSLKNKRVDQAHFWGKNSIKQIIAHSKELVELIRLILVSSDTARRTPSDSASNDGVPKCPGCEQLKKELKVTKETWKNHCRSEVVKATKRVGDRYEAEKKNNALLTNKITELSNDIKVKQKLCNDANVNLAKEREVNEQLIKENNVLPLILERATDLILENKRYRTEAEEFFLEFNNLLQKSLNDVTCQTDLSGDNATNIIAHIEEVVSKKVQLNAAIARLLEVAKPSNSPASVPNDIHFIGENFQNSTCSKRRLERCDTLSPPSWEQNEDTVTCNGAYDSDIEFLEETQPQGPKAFTPEKNDGVGLFQPNSIKSHRARKRRLLSGKENEVHLNGDAEIPILLNNTTDVNSESSNTHRMIVAFNEFLQEFGCDPSKTSLDLVNEFLTKESLSSTFDSMDVDCIKDVLKEYADDYIDKLRKN</sequence>
<feature type="coiled-coil region" evidence="1">
    <location>
        <begin position="103"/>
        <end position="151"/>
    </location>
</feature>
<dbReference type="WBParaSite" id="Minc3s00378g11289">
    <property type="protein sequence ID" value="Minc3s00378g11289"/>
    <property type="gene ID" value="Minc3s00378g11289"/>
</dbReference>
<keyword evidence="1" id="KW-0175">Coiled coil</keyword>
<evidence type="ECO:0000313" key="3">
    <source>
        <dbReference type="WBParaSite" id="Minc3s00378g11289"/>
    </source>
</evidence>